<feature type="compositionally biased region" description="Basic residues" evidence="1">
    <location>
        <begin position="59"/>
        <end position="70"/>
    </location>
</feature>
<accession>A0A6J1C346</accession>
<sequence>LNSGSYSSSITVDRSKDLPSHHCPDAVQTVWTDEKHRSYLDSLEASFVQELHQYRHLRASTSKQKTRRKQITPNISSSEVRQYSHSKSGRKQCNLEAPDLLEECGSYSDRRHLRYMANPCGFARSSQQISTRSGDSVAILTEVSDQNFVDNHPGELSGGISNAKRLKRATTDSSSNNQVKLLFGKLTIASYELSETEFTAI</sequence>
<feature type="non-terminal residue" evidence="3">
    <location>
        <position position="1"/>
    </location>
</feature>
<dbReference type="GO" id="GO:0009409">
    <property type="term" value="P:response to cold"/>
    <property type="evidence" value="ECO:0007669"/>
    <property type="project" value="InterPro"/>
</dbReference>
<dbReference type="GeneID" id="111007509"/>
<name>A0A6J1C346_MOMCH</name>
<protein>
    <submittedName>
        <fullName evidence="3">Uncharacterized protein LOC111007509</fullName>
    </submittedName>
</protein>
<dbReference type="InterPro" id="IPR044678">
    <property type="entry name" value="COR27/28"/>
</dbReference>
<proteinExistence type="predicted"/>
<evidence type="ECO:0000256" key="1">
    <source>
        <dbReference type="SAM" id="MobiDB-lite"/>
    </source>
</evidence>
<dbReference type="RefSeq" id="XP_022135587.1">
    <property type="nucleotide sequence ID" value="XM_022279895.1"/>
</dbReference>
<feature type="region of interest" description="Disordered" evidence="1">
    <location>
        <begin position="59"/>
        <end position="91"/>
    </location>
</feature>
<dbReference type="Proteomes" id="UP000504603">
    <property type="component" value="Unplaced"/>
</dbReference>
<feature type="compositionally biased region" description="Polar residues" evidence="1">
    <location>
        <begin position="71"/>
        <end position="86"/>
    </location>
</feature>
<dbReference type="OrthoDB" id="1104553at2759"/>
<dbReference type="PANTHER" id="PTHR33676:SF17">
    <property type="entry name" value="COLD-REGULATED PROTEIN 28"/>
    <property type="match status" value="1"/>
</dbReference>
<dbReference type="KEGG" id="mcha:111007509"/>
<reference evidence="3" key="1">
    <citation type="submission" date="2025-08" db="UniProtKB">
        <authorList>
            <consortium name="RefSeq"/>
        </authorList>
    </citation>
    <scope>IDENTIFICATION</scope>
</reference>
<gene>
    <name evidence="3" type="primary">LOC111007509</name>
</gene>
<evidence type="ECO:0000313" key="2">
    <source>
        <dbReference type="Proteomes" id="UP000504603"/>
    </source>
</evidence>
<evidence type="ECO:0000313" key="3">
    <source>
        <dbReference type="RefSeq" id="XP_022135587.1"/>
    </source>
</evidence>
<dbReference type="AlphaFoldDB" id="A0A6J1C346"/>
<dbReference type="PANTHER" id="PTHR33676">
    <property type="entry name" value="COLD REGULATED PROTEIN 27"/>
    <property type="match status" value="1"/>
</dbReference>
<organism evidence="2 3">
    <name type="scientific">Momordica charantia</name>
    <name type="common">Bitter gourd</name>
    <name type="synonym">Balsam pear</name>
    <dbReference type="NCBI Taxonomy" id="3673"/>
    <lineage>
        <taxon>Eukaryota</taxon>
        <taxon>Viridiplantae</taxon>
        <taxon>Streptophyta</taxon>
        <taxon>Embryophyta</taxon>
        <taxon>Tracheophyta</taxon>
        <taxon>Spermatophyta</taxon>
        <taxon>Magnoliopsida</taxon>
        <taxon>eudicotyledons</taxon>
        <taxon>Gunneridae</taxon>
        <taxon>Pentapetalae</taxon>
        <taxon>rosids</taxon>
        <taxon>fabids</taxon>
        <taxon>Cucurbitales</taxon>
        <taxon>Cucurbitaceae</taxon>
        <taxon>Momordiceae</taxon>
        <taxon>Momordica</taxon>
    </lineage>
</organism>
<keyword evidence="2" id="KW-1185">Reference proteome</keyword>
<dbReference type="GO" id="GO:0042752">
    <property type="term" value="P:regulation of circadian rhythm"/>
    <property type="evidence" value="ECO:0007669"/>
    <property type="project" value="InterPro"/>
</dbReference>